<feature type="compositionally biased region" description="Low complexity" evidence="6">
    <location>
        <begin position="28"/>
        <end position="59"/>
    </location>
</feature>
<evidence type="ECO:0000256" key="6">
    <source>
        <dbReference type="SAM" id="MobiDB-lite"/>
    </source>
</evidence>
<evidence type="ECO:0000256" key="4">
    <source>
        <dbReference type="ARBA" id="ARBA00022989"/>
    </source>
</evidence>
<dbReference type="GO" id="GO:0006011">
    <property type="term" value="P:UDP-alpha-D-glucose metabolic process"/>
    <property type="evidence" value="ECO:0007669"/>
    <property type="project" value="InterPro"/>
</dbReference>
<dbReference type="InterPro" id="IPR018513">
    <property type="entry name" value="Cell_synthase_bac"/>
</dbReference>
<sequence length="740" mass="78703">MKKTIVAAAVLLSILTSPLAAAVDAAAPSPAPSASAQPADPSVSVAPAASAAPESSPAPGRSLSPAVMQAPDGSSRIRLPYGKDVKLQGYYSAQSTYFTLGKHWELRSGMLHLELRSSRLAADSALTVEVNGKPSRSLRLAEIGEGGRSLDLAISGADLAAGVNEIRLSLGHADDRFEICADDRSDENWLLVGEGSYLQADYEEQAATGELRQFPYPFVPDAGERRGEGTSIVLPDGASPAAVAAGLQTAAALGLTVEEGLPGLHMGVYAEVAAGKHRSDHLLYVGPASSMPEALKAAAPADALGRLAEGTLLFRAESPLQPGRLLMGIVSGADESGLDTAARLLQNPDLVAQLDGSAVLLPRGTNVNRPAADASRDRWTFEELGYPQGLQAQGPFRQQADFDVKLPSNKLVLPGAKARFELKYAKNLNFDQSLATLYVNGIPAGSKKLDAESADGDVWEVPIPSGAAQSGYLAMSVAFDLQMTGYDCIRPGEQTPWAYIAPESTVSLPAEDERALLLEHYPWPFIKNGRWNAAAFVLPGGGWTDLSREARIAARLGSYLTDNSGSLQARADAPWQSDSLKGLQLIAVGTPQQSELIRSAAQRIWFPYDSGLARFVGNEKRRLLPDFAARLASIQLLPAAEGGGSLLAVTAPEEESLQQAENYLSMRSYGSELVGNATLVDRWEKALNHYFADEGSPGVAERVSLSSGEARLFAILFGTILLLLLLGIILIWRKYRKNRS</sequence>
<dbReference type="PANTHER" id="PTHR39083">
    <property type="entry name" value="CYCLIC DI-GMP-BINDING PROTEIN"/>
    <property type="match status" value="1"/>
</dbReference>
<evidence type="ECO:0000256" key="5">
    <source>
        <dbReference type="ARBA" id="ARBA00023136"/>
    </source>
</evidence>
<dbReference type="Proteomes" id="UP000234789">
    <property type="component" value="Unassembled WGS sequence"/>
</dbReference>
<keyword evidence="4 7" id="KW-1133">Transmembrane helix</keyword>
<dbReference type="PANTHER" id="PTHR39083:SF1">
    <property type="entry name" value="CYCLIC DI-GMP-BINDING PROTEIN"/>
    <property type="match status" value="1"/>
</dbReference>
<feature type="region of interest" description="Disordered" evidence="6">
    <location>
        <begin position="28"/>
        <end position="70"/>
    </location>
</feature>
<gene>
    <name evidence="9" type="ORF">B8V81_4207</name>
</gene>
<evidence type="ECO:0000256" key="1">
    <source>
        <dbReference type="ARBA" id="ARBA00004162"/>
    </source>
</evidence>
<feature type="chain" id="PRO_5038369568" evidence="8">
    <location>
        <begin position="23"/>
        <end position="740"/>
    </location>
</feature>
<evidence type="ECO:0000256" key="7">
    <source>
        <dbReference type="SAM" id="Phobius"/>
    </source>
</evidence>
<evidence type="ECO:0000256" key="3">
    <source>
        <dbReference type="ARBA" id="ARBA00022692"/>
    </source>
</evidence>
<keyword evidence="5 7" id="KW-0472">Membrane</keyword>
<dbReference type="Pfam" id="PF03170">
    <property type="entry name" value="BcsB"/>
    <property type="match status" value="1"/>
</dbReference>
<evidence type="ECO:0000313" key="9">
    <source>
        <dbReference type="EMBL" id="PLT45776.1"/>
    </source>
</evidence>
<dbReference type="RefSeq" id="WP_028599658.1">
    <property type="nucleotide sequence ID" value="NZ_BIMM01000031.1"/>
</dbReference>
<keyword evidence="3 7" id="KW-0812">Transmembrane</keyword>
<feature type="signal peptide" evidence="8">
    <location>
        <begin position="1"/>
        <end position="22"/>
    </location>
</feature>
<proteinExistence type="predicted"/>
<dbReference type="GO" id="GO:0005886">
    <property type="term" value="C:plasma membrane"/>
    <property type="evidence" value="ECO:0007669"/>
    <property type="project" value="UniProtKB-SubCell"/>
</dbReference>
<comment type="caution">
    <text evidence="9">The sequence shown here is derived from an EMBL/GenBank/DDBJ whole genome shotgun (WGS) entry which is preliminary data.</text>
</comment>
<dbReference type="AlphaFoldDB" id="A0A2N5N5Z5"/>
<evidence type="ECO:0000256" key="8">
    <source>
        <dbReference type="SAM" id="SignalP"/>
    </source>
</evidence>
<comment type="subcellular location">
    <subcellularLocation>
        <location evidence="1">Cell membrane</location>
        <topology evidence="1">Single-pass membrane protein</topology>
    </subcellularLocation>
</comment>
<evidence type="ECO:0000313" key="10">
    <source>
        <dbReference type="Proteomes" id="UP000234789"/>
    </source>
</evidence>
<dbReference type="EMBL" id="NFEZ01000004">
    <property type="protein sequence ID" value="PLT45776.1"/>
    <property type="molecule type" value="Genomic_DNA"/>
</dbReference>
<keyword evidence="2" id="KW-1003">Cell membrane</keyword>
<accession>A0A2N5N5Z5</accession>
<name>A0A2N5N5Z5_9BACL</name>
<keyword evidence="10" id="KW-1185">Reference proteome</keyword>
<dbReference type="Gene3D" id="2.60.120.260">
    <property type="entry name" value="Galactose-binding domain-like"/>
    <property type="match status" value="2"/>
</dbReference>
<protein>
    <submittedName>
        <fullName evidence="9">Uncharacterized protein</fullName>
    </submittedName>
</protein>
<organism evidence="9 10">
    <name type="scientific">Paenibacillus pasadenensis</name>
    <dbReference type="NCBI Taxonomy" id="217090"/>
    <lineage>
        <taxon>Bacteria</taxon>
        <taxon>Bacillati</taxon>
        <taxon>Bacillota</taxon>
        <taxon>Bacilli</taxon>
        <taxon>Bacillales</taxon>
        <taxon>Paenibacillaceae</taxon>
        <taxon>Paenibacillus</taxon>
    </lineage>
</organism>
<dbReference type="OrthoDB" id="2655838at2"/>
<reference evidence="9 10" key="1">
    <citation type="submission" date="2017-05" db="EMBL/GenBank/DDBJ databases">
        <title>Functional genome analysis of Paenibacillus pasadenensis strain R16: insights on endophytic life style and antifungal activity.</title>
        <authorList>
            <person name="Passera A."/>
            <person name="Marcolungo L."/>
            <person name="Casati P."/>
            <person name="Brasca M."/>
            <person name="Quaglino F."/>
            <person name="Delledonne M."/>
        </authorList>
    </citation>
    <scope>NUCLEOTIDE SEQUENCE [LARGE SCALE GENOMIC DNA]</scope>
    <source>
        <strain evidence="9 10">R16</strain>
    </source>
</reference>
<keyword evidence="8" id="KW-0732">Signal</keyword>
<evidence type="ECO:0000256" key="2">
    <source>
        <dbReference type="ARBA" id="ARBA00022475"/>
    </source>
</evidence>
<feature type="transmembrane region" description="Helical" evidence="7">
    <location>
        <begin position="712"/>
        <end position="732"/>
    </location>
</feature>